<sequence length="191" mass="20757">MEMGQKANYIFNVNPNIHASRDVGCLNVRFGLDGVVPFFPWFHFSKSLATKFISPTGIFTVYKFEISIQISPSSPPPTSTSLTTESSTKRLRERCRLTGDHLLTGHPAAHSVASGSFATAFAGSFLPVPMCCAAAASWRAAAGRCSGGLEALRWAHHASEQPLSPEVLLLISNKNGGMETYSVVFFHIYVF</sequence>
<evidence type="ECO:0000313" key="1">
    <source>
        <dbReference type="Proteomes" id="UP000515151"/>
    </source>
</evidence>
<proteinExistence type="predicted"/>
<keyword evidence="1" id="KW-1185">Reference proteome</keyword>
<accession>A0A6P8EGP7</accession>
<dbReference type="Proteomes" id="UP000515151">
    <property type="component" value="Chromosome 7"/>
</dbReference>
<reference evidence="2" key="2">
    <citation type="submission" date="2025-08" db="UniProtKB">
        <authorList>
            <consortium name="RefSeq"/>
        </authorList>
    </citation>
    <scope>IDENTIFICATION</scope>
    <source>
        <tissue evidence="2">Leaf</tissue>
    </source>
</reference>
<dbReference type="AlphaFoldDB" id="A0A6P8EGP7"/>
<gene>
    <name evidence="2" type="primary">LOC116214374</name>
</gene>
<organism evidence="1 2">
    <name type="scientific">Punica granatum</name>
    <name type="common">Pomegranate</name>
    <dbReference type="NCBI Taxonomy" id="22663"/>
    <lineage>
        <taxon>Eukaryota</taxon>
        <taxon>Viridiplantae</taxon>
        <taxon>Streptophyta</taxon>
        <taxon>Embryophyta</taxon>
        <taxon>Tracheophyta</taxon>
        <taxon>Spermatophyta</taxon>
        <taxon>Magnoliopsida</taxon>
        <taxon>eudicotyledons</taxon>
        <taxon>Gunneridae</taxon>
        <taxon>Pentapetalae</taxon>
        <taxon>rosids</taxon>
        <taxon>malvids</taxon>
        <taxon>Myrtales</taxon>
        <taxon>Lythraceae</taxon>
        <taxon>Punica</taxon>
    </lineage>
</organism>
<name>A0A6P8EGP7_PUNGR</name>
<evidence type="ECO:0000313" key="2">
    <source>
        <dbReference type="RefSeq" id="XP_031405649.1"/>
    </source>
</evidence>
<protein>
    <submittedName>
        <fullName evidence="2">Uncharacterized protein LOC116214374</fullName>
    </submittedName>
</protein>
<reference evidence="1" key="1">
    <citation type="journal article" date="2020" name="Plant Biotechnol. J.">
        <title>The pomegranate (Punica granatum L.) draft genome dissects genetic divergence between soft- and hard-seeded cultivars.</title>
        <authorList>
            <person name="Luo X."/>
            <person name="Li H."/>
            <person name="Wu Z."/>
            <person name="Yao W."/>
            <person name="Zhao P."/>
            <person name="Cao D."/>
            <person name="Yu H."/>
            <person name="Li K."/>
            <person name="Poudel K."/>
            <person name="Zhao D."/>
            <person name="Zhang F."/>
            <person name="Xia X."/>
            <person name="Chen L."/>
            <person name="Wang Q."/>
            <person name="Jing D."/>
            <person name="Cao S."/>
        </authorList>
    </citation>
    <scope>NUCLEOTIDE SEQUENCE [LARGE SCALE GENOMIC DNA]</scope>
    <source>
        <strain evidence="1">cv. Tunisia</strain>
    </source>
</reference>
<dbReference type="RefSeq" id="XP_031405649.1">
    <property type="nucleotide sequence ID" value="XM_031549789.1"/>
</dbReference>
<dbReference type="GeneID" id="116214374"/>